<gene>
    <name evidence="2" type="ORF">C6568_10965</name>
</gene>
<proteinExistence type="predicted"/>
<evidence type="ECO:0000313" key="3">
    <source>
        <dbReference type="Proteomes" id="UP000237925"/>
    </source>
</evidence>
<name>A0A2R3QD65_9BURK</name>
<dbReference type="OrthoDB" id="8894704at2"/>
<dbReference type="EMBL" id="CP027667">
    <property type="protein sequence ID" value="AVO49716.1"/>
    <property type="molecule type" value="Genomic_DNA"/>
</dbReference>
<sequence>MTVRTLAVLLLALVCAAGAHAQDLRDPPGQSFTVWPNIPVIRAADLADYEGDRKLFDELHAAKADPEKTTAALAAIDRLQAHHERRALAQLGRSVNTQLIAELDRLARAARLKQPRLRFDFSDITPEDLQNPTPPQDLKARAGRIALAAYITYTRLEGSLVQASATLVRLQGGASQSFSVTAPAPVLADALARELFDYFEGTRFAPVQPPRGALQWLAAAPGHADQLVSRDAAQSWCQAQDAQLPGADELQAAQAAGFHGGGVALRPAGAYHVQGGLYDTASAQSGAGALRVNHLADVPNGYYYCVRQPPPAAPVRTARKRR</sequence>
<reference evidence="2 3" key="1">
    <citation type="submission" date="2018-03" db="EMBL/GenBank/DDBJ databases">
        <title>Genome sequencing of Melaminivora sp.</title>
        <authorList>
            <person name="Kim S.-J."/>
            <person name="Heo J."/>
            <person name="Ahn J.-H."/>
            <person name="Kwon S.-W."/>
        </authorList>
    </citation>
    <scope>NUCLEOTIDE SEQUENCE [LARGE SCALE GENOMIC DNA]</scope>
    <source>
        <strain evidence="2 3">SC2-9</strain>
    </source>
</reference>
<evidence type="ECO:0000256" key="1">
    <source>
        <dbReference type="SAM" id="SignalP"/>
    </source>
</evidence>
<evidence type="ECO:0000313" key="2">
    <source>
        <dbReference type="EMBL" id="AVO49716.1"/>
    </source>
</evidence>
<dbReference type="RefSeq" id="WP_106684145.1">
    <property type="nucleotide sequence ID" value="NZ_CP027667.1"/>
</dbReference>
<keyword evidence="1" id="KW-0732">Signal</keyword>
<dbReference type="AlphaFoldDB" id="A0A2R3QD65"/>
<feature type="signal peptide" evidence="1">
    <location>
        <begin position="1"/>
        <end position="21"/>
    </location>
</feature>
<dbReference type="KEGG" id="mela:C6568_10965"/>
<keyword evidence="3" id="KW-1185">Reference proteome</keyword>
<accession>A0A2R3QD65</accession>
<feature type="chain" id="PRO_5015316411" evidence="1">
    <location>
        <begin position="22"/>
        <end position="322"/>
    </location>
</feature>
<dbReference type="Proteomes" id="UP000237925">
    <property type="component" value="Chromosome"/>
</dbReference>
<protein>
    <submittedName>
        <fullName evidence="2">Uncharacterized protein</fullName>
    </submittedName>
</protein>
<organism evidence="2 3">
    <name type="scientific">Melaminivora suipulveris</name>
    <dbReference type="NCBI Taxonomy" id="2109913"/>
    <lineage>
        <taxon>Bacteria</taxon>
        <taxon>Pseudomonadati</taxon>
        <taxon>Pseudomonadota</taxon>
        <taxon>Betaproteobacteria</taxon>
        <taxon>Burkholderiales</taxon>
        <taxon>Comamonadaceae</taxon>
        <taxon>Melaminivora</taxon>
    </lineage>
</organism>